<feature type="transmembrane region" description="Helical" evidence="5">
    <location>
        <begin position="21"/>
        <end position="43"/>
    </location>
</feature>
<comment type="caution">
    <text evidence="7">The sequence shown here is derived from an EMBL/GenBank/DDBJ whole genome shotgun (WGS) entry which is preliminary data.</text>
</comment>
<dbReference type="Gene3D" id="1.20.1250.20">
    <property type="entry name" value="MFS general substrate transporter like domains"/>
    <property type="match status" value="1"/>
</dbReference>
<feature type="transmembrane region" description="Helical" evidence="5">
    <location>
        <begin position="144"/>
        <end position="166"/>
    </location>
</feature>
<keyword evidence="8" id="KW-1185">Reference proteome</keyword>
<reference evidence="7 8" key="1">
    <citation type="submission" date="2024-04" db="EMBL/GenBank/DDBJ databases">
        <title>A novel species isolated from cricket.</title>
        <authorList>
            <person name="Wang H.-C."/>
        </authorList>
    </citation>
    <scope>NUCLEOTIDE SEQUENCE [LARGE SCALE GENOMIC DNA]</scope>
    <source>
        <strain evidence="7 8">WL0021</strain>
    </source>
</reference>
<organism evidence="7 8">
    <name type="scientific">Hohaiivirga grylli</name>
    <dbReference type="NCBI Taxonomy" id="3133970"/>
    <lineage>
        <taxon>Bacteria</taxon>
        <taxon>Pseudomonadati</taxon>
        <taxon>Pseudomonadota</taxon>
        <taxon>Alphaproteobacteria</taxon>
        <taxon>Hyphomicrobiales</taxon>
        <taxon>Methylobacteriaceae</taxon>
        <taxon>Hohaiivirga</taxon>
    </lineage>
</organism>
<keyword evidence="2 5" id="KW-0812">Transmembrane</keyword>
<dbReference type="SUPFAM" id="SSF103473">
    <property type="entry name" value="MFS general substrate transporter"/>
    <property type="match status" value="1"/>
</dbReference>
<name>A0ABV0BGF9_9HYPH</name>
<feature type="transmembrane region" description="Helical" evidence="5">
    <location>
        <begin position="87"/>
        <end position="113"/>
    </location>
</feature>
<dbReference type="Pfam" id="PF07690">
    <property type="entry name" value="MFS_1"/>
    <property type="match status" value="1"/>
</dbReference>
<evidence type="ECO:0000313" key="8">
    <source>
        <dbReference type="Proteomes" id="UP001418637"/>
    </source>
</evidence>
<feature type="transmembrane region" description="Helical" evidence="5">
    <location>
        <begin position="119"/>
        <end position="137"/>
    </location>
</feature>
<feature type="transmembrane region" description="Helical" evidence="5">
    <location>
        <begin position="55"/>
        <end position="75"/>
    </location>
</feature>
<dbReference type="Gene3D" id="1.20.1720.10">
    <property type="entry name" value="Multidrug resistance protein D"/>
    <property type="match status" value="1"/>
</dbReference>
<feature type="transmembrane region" description="Helical" evidence="5">
    <location>
        <begin position="412"/>
        <end position="432"/>
    </location>
</feature>
<evidence type="ECO:0000256" key="4">
    <source>
        <dbReference type="ARBA" id="ARBA00023136"/>
    </source>
</evidence>
<feature type="transmembrane region" description="Helical" evidence="5">
    <location>
        <begin position="233"/>
        <end position="253"/>
    </location>
</feature>
<evidence type="ECO:0000256" key="1">
    <source>
        <dbReference type="ARBA" id="ARBA00004141"/>
    </source>
</evidence>
<sequence>MPENSEVKQPQQLDRKDIKSILIGVMLAMFVASLDQTIIATAMPTIGADLHDFEHLPWVVTIYLLTSTAVTPLYGKFADIKGRRITMLVALVTFVAASILCAVANSMFMLILARGLQGLGGGGLISIAQTIIGDVIPPPERGRYQAYFAIVFASSSLLGPVLGGFFAEYLHWTMIFWINIPLGAIAFFITNTRLKRLPRHDKPRSLDFLGAITMMVATILLLLTLNWGGIRYAWLSFEIQALIGSSLVLWLLFAARLKFAHEPLIPPEVLNNKVVRMGVLSACCGVGTYIGLSIYLPIFFEVDRGFSASHSGLALIPLMIGSVFGAQLSGRTMTKRVHYKRISLIGLCFSMAGSLLLAFYASDINFIALEIVLALMSMGLGTLFPVSTVAIQNAVPLHQLGTATATGNFFRSLGGALIVALFGAIILGGSKASSGTTLENLAGALAGNREALTQSFSFIFAAAFVGFALSFLFLLIMEEKPLINRTQVHPPAMPE</sequence>
<feature type="transmembrane region" description="Helical" evidence="5">
    <location>
        <begin position="342"/>
        <end position="361"/>
    </location>
</feature>
<feature type="transmembrane region" description="Helical" evidence="5">
    <location>
        <begin position="172"/>
        <end position="194"/>
    </location>
</feature>
<evidence type="ECO:0000256" key="5">
    <source>
        <dbReference type="SAM" id="Phobius"/>
    </source>
</evidence>
<dbReference type="PANTHER" id="PTHR23501">
    <property type="entry name" value="MAJOR FACILITATOR SUPERFAMILY"/>
    <property type="match status" value="1"/>
</dbReference>
<evidence type="ECO:0000256" key="3">
    <source>
        <dbReference type="ARBA" id="ARBA00022989"/>
    </source>
</evidence>
<feature type="transmembrane region" description="Helical" evidence="5">
    <location>
        <begin position="452"/>
        <end position="476"/>
    </location>
</feature>
<feature type="transmembrane region" description="Helical" evidence="5">
    <location>
        <begin position="274"/>
        <end position="300"/>
    </location>
</feature>
<feature type="transmembrane region" description="Helical" evidence="5">
    <location>
        <begin position="367"/>
        <end position="391"/>
    </location>
</feature>
<dbReference type="EMBL" id="JBBYXI010000001">
    <property type="protein sequence ID" value="MEN3929777.1"/>
    <property type="molecule type" value="Genomic_DNA"/>
</dbReference>
<protein>
    <submittedName>
        <fullName evidence="7">MDR family MFS transporter</fullName>
    </submittedName>
</protein>
<gene>
    <name evidence="7" type="ORF">WJT86_01715</name>
</gene>
<keyword evidence="3 5" id="KW-1133">Transmembrane helix</keyword>
<dbReference type="PROSITE" id="PS50850">
    <property type="entry name" value="MFS"/>
    <property type="match status" value="1"/>
</dbReference>
<dbReference type="PANTHER" id="PTHR23501:SF197">
    <property type="entry name" value="COMD"/>
    <property type="match status" value="1"/>
</dbReference>
<feature type="transmembrane region" description="Helical" evidence="5">
    <location>
        <begin position="312"/>
        <end position="330"/>
    </location>
</feature>
<feature type="transmembrane region" description="Helical" evidence="5">
    <location>
        <begin position="206"/>
        <end position="227"/>
    </location>
</feature>
<evidence type="ECO:0000313" key="7">
    <source>
        <dbReference type="EMBL" id="MEN3929777.1"/>
    </source>
</evidence>
<dbReference type="InterPro" id="IPR036259">
    <property type="entry name" value="MFS_trans_sf"/>
</dbReference>
<dbReference type="RefSeq" id="WP_346335762.1">
    <property type="nucleotide sequence ID" value="NZ_JBBYXI010000001.1"/>
</dbReference>
<dbReference type="CDD" id="cd17502">
    <property type="entry name" value="MFS_Azr1_MDR_like"/>
    <property type="match status" value="1"/>
</dbReference>
<dbReference type="InterPro" id="IPR020846">
    <property type="entry name" value="MFS_dom"/>
</dbReference>
<accession>A0ABV0BGF9</accession>
<comment type="subcellular location">
    <subcellularLocation>
        <location evidence="1">Membrane</location>
        <topology evidence="1">Multi-pass membrane protein</topology>
    </subcellularLocation>
</comment>
<keyword evidence="4 5" id="KW-0472">Membrane</keyword>
<feature type="domain" description="Major facilitator superfamily (MFS) profile" evidence="6">
    <location>
        <begin position="21"/>
        <end position="480"/>
    </location>
</feature>
<evidence type="ECO:0000259" key="6">
    <source>
        <dbReference type="PROSITE" id="PS50850"/>
    </source>
</evidence>
<dbReference type="Proteomes" id="UP001418637">
    <property type="component" value="Unassembled WGS sequence"/>
</dbReference>
<proteinExistence type="predicted"/>
<evidence type="ECO:0000256" key="2">
    <source>
        <dbReference type="ARBA" id="ARBA00022692"/>
    </source>
</evidence>
<dbReference type="InterPro" id="IPR011701">
    <property type="entry name" value="MFS"/>
</dbReference>